<evidence type="ECO:0000313" key="5">
    <source>
        <dbReference type="EMBL" id="GMT11510.1"/>
    </source>
</evidence>
<keyword evidence="3" id="KW-0521">NADP</keyword>
<dbReference type="PANTHER" id="PTHR44252">
    <property type="entry name" value="D-ERYTHRULOSE REDUCTASE"/>
    <property type="match status" value="1"/>
</dbReference>
<dbReference type="PRINTS" id="PR00080">
    <property type="entry name" value="SDRFAMILY"/>
</dbReference>
<dbReference type="GO" id="GO:0006006">
    <property type="term" value="P:glucose metabolic process"/>
    <property type="evidence" value="ECO:0007669"/>
    <property type="project" value="TreeGrafter"/>
</dbReference>
<feature type="non-terminal residue" evidence="5">
    <location>
        <position position="1"/>
    </location>
</feature>
<organism evidence="5 6">
    <name type="scientific">Pristionchus fissidentatus</name>
    <dbReference type="NCBI Taxonomy" id="1538716"/>
    <lineage>
        <taxon>Eukaryota</taxon>
        <taxon>Metazoa</taxon>
        <taxon>Ecdysozoa</taxon>
        <taxon>Nematoda</taxon>
        <taxon>Chromadorea</taxon>
        <taxon>Rhabditida</taxon>
        <taxon>Rhabditina</taxon>
        <taxon>Diplogasteromorpha</taxon>
        <taxon>Diplogasteroidea</taxon>
        <taxon>Neodiplogasteridae</taxon>
        <taxon>Pristionchus</taxon>
    </lineage>
</organism>
<dbReference type="Pfam" id="PF13561">
    <property type="entry name" value="adh_short_C2"/>
    <property type="match status" value="1"/>
</dbReference>
<dbReference type="Proteomes" id="UP001432322">
    <property type="component" value="Unassembled WGS sequence"/>
</dbReference>
<dbReference type="PANTHER" id="PTHR44252:SF3">
    <property type="entry name" value="D-ERYTHRULOSE REDUCTASE-RELATED"/>
    <property type="match status" value="1"/>
</dbReference>
<name>A0AAV5UW65_9BILA</name>
<dbReference type="SUPFAM" id="SSF51735">
    <property type="entry name" value="NAD(P)-binding Rossmann-fold domains"/>
    <property type="match status" value="1"/>
</dbReference>
<dbReference type="InterPro" id="IPR029058">
    <property type="entry name" value="AB_hydrolase_fold"/>
</dbReference>
<gene>
    <name evidence="5" type="ORF">PFISCL1PPCAC_2807</name>
</gene>
<dbReference type="InterPro" id="IPR002347">
    <property type="entry name" value="SDR_fam"/>
</dbReference>
<dbReference type="InterPro" id="IPR051737">
    <property type="entry name" value="L-xylulose/Carbonyl_redctase"/>
</dbReference>
<dbReference type="PRINTS" id="PR00081">
    <property type="entry name" value="GDHRDH"/>
</dbReference>
<evidence type="ECO:0000256" key="1">
    <source>
        <dbReference type="ARBA" id="ARBA00006484"/>
    </source>
</evidence>
<comment type="similarity">
    <text evidence="1">Belongs to the short-chain dehydrogenases/reductases (SDR) family.</text>
</comment>
<dbReference type="Gene3D" id="3.40.50.1820">
    <property type="entry name" value="alpha/beta hydrolase"/>
    <property type="match status" value="1"/>
</dbReference>
<dbReference type="InterPro" id="IPR036291">
    <property type="entry name" value="NAD(P)-bd_dom_sf"/>
</dbReference>
<dbReference type="FunFam" id="3.40.50.720:FF:000214">
    <property type="entry name" value="L-xylulose reductase"/>
    <property type="match status" value="1"/>
</dbReference>
<evidence type="ECO:0000256" key="2">
    <source>
        <dbReference type="ARBA" id="ARBA00011881"/>
    </source>
</evidence>
<keyword evidence="6" id="KW-1185">Reference proteome</keyword>
<accession>A0AAV5UW65</accession>
<dbReference type="SUPFAM" id="SSF53474">
    <property type="entry name" value="alpha/beta-Hydrolases"/>
    <property type="match status" value="1"/>
</dbReference>
<sequence>LILSKVINNLQFIIKHFGSTQYHARTTTFLSNMAKYMCALPGVNYGCGMLLEVFGGMPTLQINYTRTSVYLASIPAGSSTKNCVHWAQICHRKQNLRYDYGKAKNMEKYGQPSPPSYNISRIRTPLHLFWSREDWLADDVDIRMFLDVVDPSIIKSAEIIPGFNHFDFIFGKDAGDRVFKHILNRIAEGGTNHVDYVPRSHKESEGYCSRPEESSSGSMSVTYAFKGKKILVTGASQGIGRSLALALCKAGAHVYGMARNEAALESLAAEAGTKFTPIIADVTADSEELAALLEKHQPFHGLVNNAGIAVLEPADSTSVDSMERVMAVNFRAPVVLSQIIVRGLRAASFPGSIVNVSSQAGIVPLKDHLVYCSSKAALDMATRCMAAEFGEYGIRVNSVNPTVVMTEMGKKAWSDPVKASKLLNRMPTGRFAEESDVVDSVLFLLSDASAMTTGHALPIDGGFTTC</sequence>
<evidence type="ECO:0000256" key="3">
    <source>
        <dbReference type="ARBA" id="ARBA00022857"/>
    </source>
</evidence>
<comment type="caution">
    <text evidence="5">The sequence shown here is derived from an EMBL/GenBank/DDBJ whole genome shotgun (WGS) entry which is preliminary data.</text>
</comment>
<reference evidence="5" key="1">
    <citation type="submission" date="2023-10" db="EMBL/GenBank/DDBJ databases">
        <title>Genome assembly of Pristionchus species.</title>
        <authorList>
            <person name="Yoshida K."/>
            <person name="Sommer R.J."/>
        </authorList>
    </citation>
    <scope>NUCLEOTIDE SEQUENCE</scope>
    <source>
        <strain evidence="5">RS5133</strain>
    </source>
</reference>
<comment type="subunit">
    <text evidence="2">Homotetramer.</text>
</comment>
<dbReference type="GO" id="GO:0050038">
    <property type="term" value="F:L-xylulose reductase (NADPH) activity"/>
    <property type="evidence" value="ECO:0007669"/>
    <property type="project" value="TreeGrafter"/>
</dbReference>
<keyword evidence="4" id="KW-0560">Oxidoreductase</keyword>
<evidence type="ECO:0000313" key="6">
    <source>
        <dbReference type="Proteomes" id="UP001432322"/>
    </source>
</evidence>
<protein>
    <submittedName>
        <fullName evidence="5">Uncharacterized protein</fullName>
    </submittedName>
</protein>
<dbReference type="EMBL" id="BTSY01000001">
    <property type="protein sequence ID" value="GMT11510.1"/>
    <property type="molecule type" value="Genomic_DNA"/>
</dbReference>
<dbReference type="GO" id="GO:0005997">
    <property type="term" value="P:xylulose metabolic process"/>
    <property type="evidence" value="ECO:0007669"/>
    <property type="project" value="TreeGrafter"/>
</dbReference>
<evidence type="ECO:0000256" key="4">
    <source>
        <dbReference type="ARBA" id="ARBA00023002"/>
    </source>
</evidence>
<dbReference type="AlphaFoldDB" id="A0AAV5UW65"/>
<dbReference type="Gene3D" id="3.40.50.720">
    <property type="entry name" value="NAD(P)-binding Rossmann-like Domain"/>
    <property type="match status" value="1"/>
</dbReference>
<proteinExistence type="inferred from homology"/>
<dbReference type="GO" id="GO:0004090">
    <property type="term" value="F:carbonyl reductase (NADPH) activity"/>
    <property type="evidence" value="ECO:0007669"/>
    <property type="project" value="TreeGrafter"/>
</dbReference>